<dbReference type="PRINTS" id="PR00722">
    <property type="entry name" value="CHYMOTRYPSIN"/>
</dbReference>
<gene>
    <name evidence="10" type="primary">LOC121395264</name>
</gene>
<evidence type="ECO:0000313" key="10">
    <source>
        <dbReference type="RefSeq" id="XP_041424238.1"/>
    </source>
</evidence>
<dbReference type="PANTHER" id="PTHR24252:SF19">
    <property type="entry name" value="ACROSIN ISOFORM X1"/>
    <property type="match status" value="1"/>
</dbReference>
<dbReference type="GO" id="GO:0007340">
    <property type="term" value="P:acrosome reaction"/>
    <property type="evidence" value="ECO:0000318"/>
    <property type="project" value="GO_Central"/>
</dbReference>
<feature type="chain" id="PRO_5035216995" evidence="7">
    <location>
        <begin position="20"/>
        <end position="398"/>
    </location>
</feature>
<dbReference type="InterPro" id="IPR009003">
    <property type="entry name" value="Peptidase_S1_PA"/>
</dbReference>
<keyword evidence="3 5" id="KW-0720">Serine protease</keyword>
<organism evidence="9 10">
    <name type="scientific">Xenopus laevis</name>
    <name type="common">African clawed frog</name>
    <dbReference type="NCBI Taxonomy" id="8355"/>
    <lineage>
        <taxon>Eukaryota</taxon>
        <taxon>Metazoa</taxon>
        <taxon>Chordata</taxon>
        <taxon>Craniata</taxon>
        <taxon>Vertebrata</taxon>
        <taxon>Euteleostomi</taxon>
        <taxon>Amphibia</taxon>
        <taxon>Batrachia</taxon>
        <taxon>Anura</taxon>
        <taxon>Pipoidea</taxon>
        <taxon>Pipidae</taxon>
        <taxon>Xenopodinae</taxon>
        <taxon>Xenopus</taxon>
        <taxon>Xenopus</taxon>
    </lineage>
</organism>
<proteinExistence type="predicted"/>
<dbReference type="PANTHER" id="PTHR24252">
    <property type="entry name" value="ACROSIN-RELATED"/>
    <property type="match status" value="1"/>
</dbReference>
<protein>
    <submittedName>
        <fullName evidence="10">Acrosin-like</fullName>
    </submittedName>
</protein>
<feature type="compositionally biased region" description="Basic and acidic residues" evidence="6">
    <location>
        <begin position="290"/>
        <end position="308"/>
    </location>
</feature>
<accession>A0A8J1L3Y1</accession>
<dbReference type="AlphaFoldDB" id="A0A8J1L3Y1"/>
<dbReference type="InterPro" id="IPR001254">
    <property type="entry name" value="Trypsin_dom"/>
</dbReference>
<dbReference type="RefSeq" id="XP_041424238.1">
    <property type="nucleotide sequence ID" value="XM_041568304.1"/>
</dbReference>
<dbReference type="CDD" id="cd00190">
    <property type="entry name" value="Tryp_SPc"/>
    <property type="match status" value="1"/>
</dbReference>
<dbReference type="Pfam" id="PF00089">
    <property type="entry name" value="Trypsin"/>
    <property type="match status" value="1"/>
</dbReference>
<evidence type="ECO:0000256" key="5">
    <source>
        <dbReference type="RuleBase" id="RU363034"/>
    </source>
</evidence>
<keyword evidence="7" id="KW-0732">Signal</keyword>
<feature type="domain" description="Peptidase S1" evidence="8">
    <location>
        <begin position="41"/>
        <end position="283"/>
    </location>
</feature>
<dbReference type="InterPro" id="IPR018114">
    <property type="entry name" value="TRYPSIN_HIS"/>
</dbReference>
<dbReference type="PROSITE" id="PS00135">
    <property type="entry name" value="TRYPSIN_SER"/>
    <property type="match status" value="1"/>
</dbReference>
<dbReference type="KEGG" id="xla:121395264"/>
<evidence type="ECO:0000259" key="8">
    <source>
        <dbReference type="PROSITE" id="PS50240"/>
    </source>
</evidence>
<evidence type="ECO:0000256" key="7">
    <source>
        <dbReference type="SAM" id="SignalP"/>
    </source>
</evidence>
<dbReference type="PROSITE" id="PS50240">
    <property type="entry name" value="TRYPSIN_DOM"/>
    <property type="match status" value="1"/>
</dbReference>
<keyword evidence="4" id="KW-1015">Disulfide bond</keyword>
<feature type="signal peptide" evidence="7">
    <location>
        <begin position="1"/>
        <end position="19"/>
    </location>
</feature>
<dbReference type="SUPFAM" id="SSF50494">
    <property type="entry name" value="Trypsin-like serine proteases"/>
    <property type="match status" value="1"/>
</dbReference>
<dbReference type="InterPro" id="IPR033116">
    <property type="entry name" value="TRYPSIN_SER"/>
</dbReference>
<dbReference type="InterPro" id="IPR001314">
    <property type="entry name" value="Peptidase_S1A"/>
</dbReference>
<evidence type="ECO:0000256" key="2">
    <source>
        <dbReference type="ARBA" id="ARBA00022801"/>
    </source>
</evidence>
<feature type="region of interest" description="Disordered" evidence="6">
    <location>
        <begin position="285"/>
        <end position="308"/>
    </location>
</feature>
<dbReference type="OrthoDB" id="6339452at2759"/>
<dbReference type="GO" id="GO:0006508">
    <property type="term" value="P:proteolysis"/>
    <property type="evidence" value="ECO:0007669"/>
    <property type="project" value="UniProtKB-KW"/>
</dbReference>
<evidence type="ECO:0000256" key="3">
    <source>
        <dbReference type="ARBA" id="ARBA00022825"/>
    </source>
</evidence>
<dbReference type="FunFam" id="2.40.10.10:FF:000003">
    <property type="entry name" value="Transmembrane serine protease 3"/>
    <property type="match status" value="1"/>
</dbReference>
<keyword evidence="9" id="KW-1185">Reference proteome</keyword>
<dbReference type="Gene3D" id="2.40.10.10">
    <property type="entry name" value="Trypsin-like serine proteases"/>
    <property type="match status" value="2"/>
</dbReference>
<dbReference type="InterPro" id="IPR043504">
    <property type="entry name" value="Peptidase_S1_PA_chymotrypsin"/>
</dbReference>
<dbReference type="Proteomes" id="UP000186698">
    <property type="component" value="Chromosome 6S"/>
</dbReference>
<evidence type="ECO:0000256" key="6">
    <source>
        <dbReference type="SAM" id="MobiDB-lite"/>
    </source>
</evidence>
<dbReference type="PROSITE" id="PS00134">
    <property type="entry name" value="TRYPSIN_HIS"/>
    <property type="match status" value="1"/>
</dbReference>
<reference evidence="10" key="1">
    <citation type="submission" date="2025-08" db="UniProtKB">
        <authorList>
            <consortium name="RefSeq"/>
        </authorList>
    </citation>
    <scope>IDENTIFICATION</scope>
    <source>
        <strain evidence="10">J_2021</strain>
        <tissue evidence="10">Erythrocytes</tissue>
    </source>
</reference>
<dbReference type="GO" id="GO:0004252">
    <property type="term" value="F:serine-type endopeptidase activity"/>
    <property type="evidence" value="ECO:0000318"/>
    <property type="project" value="GO_Central"/>
</dbReference>
<evidence type="ECO:0000256" key="4">
    <source>
        <dbReference type="ARBA" id="ARBA00023157"/>
    </source>
</evidence>
<dbReference type="GeneID" id="121395264"/>
<evidence type="ECO:0000256" key="1">
    <source>
        <dbReference type="ARBA" id="ARBA00022670"/>
    </source>
</evidence>
<sequence>MKLLLLFINILLFISLSENSILGATCGIQTVPKHHHRVRRIIGGIDAQPGSWPWVVNIQMPTKNGYVTVCGGTILDNLWVLTAAHCLYKLQSYTNLARIVLGANRASELGPDTQIRAIEEFIRHEHFEYETKKNDIALIRLNKPIEFNDYIQPGCLPPQSSNVSEMDDCHIVGWGVLQEEHYTLPSKTLKEARVEIINGKLCNDSNWYNGTIYDYNICAGYEQGGSDICQGDSGGPLMCKKERAALYYVFGVVSWGGICGKWHQNGVYTSVQHFEQWILNKINSSQDTTDDNKEETSEETTKSHNKDTESKLAKINDILSDENTEYKTNRRKSVLKIRAARGKFNNMETSSRKITTGTMQQENTHSGWLASHAPSQLVFQVKAYILLIACLVLMFLCL</sequence>
<dbReference type="SMART" id="SM00020">
    <property type="entry name" value="Tryp_SPc"/>
    <property type="match status" value="1"/>
</dbReference>
<keyword evidence="1 5" id="KW-0645">Protease</keyword>
<name>A0A8J1L3Y1_XENLA</name>
<keyword evidence="2 5" id="KW-0378">Hydrolase</keyword>
<evidence type="ECO:0000313" key="9">
    <source>
        <dbReference type="Proteomes" id="UP000186698"/>
    </source>
</evidence>